<dbReference type="AlphaFoldDB" id="A0AAP0BRA0"/>
<accession>A0AAP0BRA0</accession>
<sequence length="243" mass="26315">MAIECGIDGVEIMEVAFLDGGRGNQTGNGWIQARRRGKVRVCGSTWKGDGGLDDGGFRMLVAADLRGGTAGGGYWMKGSGRSGMGLELGGRRLDRRSDRLDKGLDSKLMTGGDLNVAAGGWENPQAFSLADRHGSRLSSQALIPLQVRVPLLPATTSPTIEEQGSIMDPFERDPETENHYAEALHMGLDSTNYAMVAVEMEAALKEYDEIGSELRINFPCRSLVDDPSWLARWIVGEDLLKPC</sequence>
<keyword evidence="2" id="KW-1185">Reference proteome</keyword>
<protein>
    <submittedName>
        <fullName evidence="1">Uncharacterized protein</fullName>
    </submittedName>
</protein>
<comment type="caution">
    <text evidence="1">The sequence shown here is derived from an EMBL/GenBank/DDBJ whole genome shotgun (WGS) entry which is preliminary data.</text>
</comment>
<dbReference type="Proteomes" id="UP001418222">
    <property type="component" value="Unassembled WGS sequence"/>
</dbReference>
<evidence type="ECO:0000313" key="1">
    <source>
        <dbReference type="EMBL" id="KAK8947037.1"/>
    </source>
</evidence>
<organism evidence="1 2">
    <name type="scientific">Platanthera zijinensis</name>
    <dbReference type="NCBI Taxonomy" id="2320716"/>
    <lineage>
        <taxon>Eukaryota</taxon>
        <taxon>Viridiplantae</taxon>
        <taxon>Streptophyta</taxon>
        <taxon>Embryophyta</taxon>
        <taxon>Tracheophyta</taxon>
        <taxon>Spermatophyta</taxon>
        <taxon>Magnoliopsida</taxon>
        <taxon>Liliopsida</taxon>
        <taxon>Asparagales</taxon>
        <taxon>Orchidaceae</taxon>
        <taxon>Orchidoideae</taxon>
        <taxon>Orchideae</taxon>
        <taxon>Orchidinae</taxon>
        <taxon>Platanthera</taxon>
    </lineage>
</organism>
<dbReference type="EMBL" id="JBBWWQ010000005">
    <property type="protein sequence ID" value="KAK8947037.1"/>
    <property type="molecule type" value="Genomic_DNA"/>
</dbReference>
<name>A0AAP0BRA0_9ASPA</name>
<evidence type="ECO:0000313" key="2">
    <source>
        <dbReference type="Proteomes" id="UP001418222"/>
    </source>
</evidence>
<proteinExistence type="predicted"/>
<gene>
    <name evidence="1" type="ORF">KSP39_PZI007043</name>
</gene>
<reference evidence="1 2" key="1">
    <citation type="journal article" date="2022" name="Nat. Plants">
        <title>Genomes of leafy and leafless Platanthera orchids illuminate the evolution of mycoheterotrophy.</title>
        <authorList>
            <person name="Li M.H."/>
            <person name="Liu K.W."/>
            <person name="Li Z."/>
            <person name="Lu H.C."/>
            <person name="Ye Q.L."/>
            <person name="Zhang D."/>
            <person name="Wang J.Y."/>
            <person name="Li Y.F."/>
            <person name="Zhong Z.M."/>
            <person name="Liu X."/>
            <person name="Yu X."/>
            <person name="Liu D.K."/>
            <person name="Tu X.D."/>
            <person name="Liu B."/>
            <person name="Hao Y."/>
            <person name="Liao X.Y."/>
            <person name="Jiang Y.T."/>
            <person name="Sun W.H."/>
            <person name="Chen J."/>
            <person name="Chen Y.Q."/>
            <person name="Ai Y."/>
            <person name="Zhai J.W."/>
            <person name="Wu S.S."/>
            <person name="Zhou Z."/>
            <person name="Hsiao Y.Y."/>
            <person name="Wu W.L."/>
            <person name="Chen Y.Y."/>
            <person name="Lin Y.F."/>
            <person name="Hsu J.L."/>
            <person name="Li C.Y."/>
            <person name="Wang Z.W."/>
            <person name="Zhao X."/>
            <person name="Zhong W.Y."/>
            <person name="Ma X.K."/>
            <person name="Ma L."/>
            <person name="Huang J."/>
            <person name="Chen G.Z."/>
            <person name="Huang M.Z."/>
            <person name="Huang L."/>
            <person name="Peng D.H."/>
            <person name="Luo Y.B."/>
            <person name="Zou S.Q."/>
            <person name="Chen S.P."/>
            <person name="Lan S."/>
            <person name="Tsai W.C."/>
            <person name="Van de Peer Y."/>
            <person name="Liu Z.J."/>
        </authorList>
    </citation>
    <scope>NUCLEOTIDE SEQUENCE [LARGE SCALE GENOMIC DNA]</scope>
    <source>
        <strain evidence="1">Lor287</strain>
    </source>
</reference>